<organism evidence="3 4">
    <name type="scientific">Lachnotalea glycerini</name>
    <dbReference type="NCBI Taxonomy" id="1763509"/>
    <lineage>
        <taxon>Bacteria</taxon>
        <taxon>Bacillati</taxon>
        <taxon>Bacillota</taxon>
        <taxon>Clostridia</taxon>
        <taxon>Lachnospirales</taxon>
        <taxon>Lachnospiraceae</taxon>
        <taxon>Lachnotalea</taxon>
    </lineage>
</organism>
<keyword evidence="2" id="KW-0812">Transmembrane</keyword>
<dbReference type="Proteomes" id="UP000216411">
    <property type="component" value="Unassembled WGS sequence"/>
</dbReference>
<evidence type="ECO:0000313" key="4">
    <source>
        <dbReference type="Proteomes" id="UP000216411"/>
    </source>
</evidence>
<reference evidence="3 4" key="1">
    <citation type="journal article" date="2017" name="Genome Announc.">
        <title>Draft Genome Sequence of a Sporulating and Motile Strain of Lachnotalea glycerini Isolated from Water in Quebec City, Canada.</title>
        <authorList>
            <person name="Maheux A.F."/>
            <person name="Boudreau D.K."/>
            <person name="Berube E."/>
            <person name="Boissinot M."/>
            <person name="Raymond F."/>
            <person name="Brodeur S."/>
            <person name="Corbeil J."/>
            <person name="Isabel S."/>
            <person name="Omar R.F."/>
            <person name="Bergeron M.G."/>
        </authorList>
    </citation>
    <scope>NUCLEOTIDE SEQUENCE [LARGE SCALE GENOMIC DNA]</scope>
    <source>
        <strain evidence="3 4">CCRI-19302</strain>
    </source>
</reference>
<keyword evidence="4" id="KW-1185">Reference proteome</keyword>
<gene>
    <name evidence="3" type="ORF">CG710_022110</name>
</gene>
<feature type="non-terminal residue" evidence="3">
    <location>
        <position position="177"/>
    </location>
</feature>
<dbReference type="RefSeq" id="WP_181899387.1">
    <property type="nucleotide sequence ID" value="NZ_NOKA02000191.1"/>
</dbReference>
<evidence type="ECO:0000256" key="1">
    <source>
        <dbReference type="SAM" id="Coils"/>
    </source>
</evidence>
<proteinExistence type="predicted"/>
<dbReference type="EMBL" id="NOKA02000191">
    <property type="protein sequence ID" value="RDY25896.1"/>
    <property type="molecule type" value="Genomic_DNA"/>
</dbReference>
<dbReference type="AlphaFoldDB" id="A0A371IZP6"/>
<sequence>IQTRTDVFLEIENNVSTGVGMASGLANVSMPSGDGITGNYKRLSQKASELRDAIGECEYSHLRSDFEIIEEMLSGIVQTVNGQRQKENVTITAYQSGSIAKMQGFQKLKEASARQNANLKGSTKELEEAIQGYAQKQQERDLSEEREQEGKRQIINGLLVTAFAIVSAGAMIVTFGT</sequence>
<accession>A0A371IZP6</accession>
<keyword evidence="1" id="KW-0175">Coiled coil</keyword>
<feature type="coiled-coil region" evidence="1">
    <location>
        <begin position="119"/>
        <end position="146"/>
    </location>
</feature>
<keyword evidence="2" id="KW-0472">Membrane</keyword>
<feature type="transmembrane region" description="Helical" evidence="2">
    <location>
        <begin position="154"/>
        <end position="175"/>
    </location>
</feature>
<feature type="non-terminal residue" evidence="3">
    <location>
        <position position="1"/>
    </location>
</feature>
<protein>
    <submittedName>
        <fullName evidence="3">Uncharacterized protein</fullName>
    </submittedName>
</protein>
<keyword evidence="2" id="KW-1133">Transmembrane helix</keyword>
<evidence type="ECO:0000313" key="3">
    <source>
        <dbReference type="EMBL" id="RDY25896.1"/>
    </source>
</evidence>
<comment type="caution">
    <text evidence="3">The sequence shown here is derived from an EMBL/GenBank/DDBJ whole genome shotgun (WGS) entry which is preliminary data.</text>
</comment>
<evidence type="ECO:0000256" key="2">
    <source>
        <dbReference type="SAM" id="Phobius"/>
    </source>
</evidence>
<name>A0A371IZP6_9FIRM</name>